<dbReference type="PANTHER" id="PTHR39077:SF1">
    <property type="entry name" value="E3 UBIQUITIN-PROTEIN LIGASE APD1-4 MIDDLE DOMAIN-CONTAINING PROTEIN"/>
    <property type="match status" value="1"/>
</dbReference>
<evidence type="ECO:0000313" key="5">
    <source>
        <dbReference type="EMBL" id="CAL8123326.1"/>
    </source>
</evidence>
<dbReference type="Pfam" id="PF16040">
    <property type="entry name" value="APD1-4_N"/>
    <property type="match status" value="1"/>
</dbReference>
<evidence type="ECO:0008006" key="7">
    <source>
        <dbReference type="Google" id="ProtNLM"/>
    </source>
</evidence>
<dbReference type="EMBL" id="CAXLJM020000068">
    <property type="protein sequence ID" value="CAL8123326.1"/>
    <property type="molecule type" value="Genomic_DNA"/>
</dbReference>
<sequence>MPFYVSIGKRSSFSSESTNNSPYRYVSPDGNNVWKGPRKICCFCTLAIVFPALLISVPLLMRFVLYGSSLHYLSASDMKMVDQRISTIWCQAETVKINTTFNVYVTQGEPAVVETPTPLSVERNLIIPADHKEYWGFYLLKGSRFKIRTCARWKGGTLLVVQGRNNLERCAYLGEADSAGDSDQVSSSNSAELLKTVLSQSQEEMSALLTRMRQYIKSNPKNYGRLKKNLADWLLIDANAKKNNGVSSEGAQNAPDMSINSNVDILKSLLEMEHLNGSSSAQFSNRSDEELLEVFLGPSPNNGSEKSNSSSSNLAVSLELLANTMEIGTIRRSRRQVTEIRRKTESGENGAFEDESRDEADDGFEDLAGIHPRMKYLTTAKPHHSPSIWEGKDGHHRGVLNDTFDPNDGSNSESESSFSSSEEAVLNCEGVLASLNINFDEKCEADGSFEELELSKDDALYQPSSTGPVYSLPYYEDIVNASGYYYFVFGSENEKRDNFIRGRFDLEKLEYELPEPYKNCTDVKECHIPFDFASSQKVVVRIPQPPPHGDDAWDKVFVAETECHPRTHLYMIFALLTPLMILLCAFQ</sequence>
<feature type="transmembrane region" description="Helical" evidence="2">
    <location>
        <begin position="568"/>
        <end position="586"/>
    </location>
</feature>
<keyword evidence="2" id="KW-1133">Transmembrane helix</keyword>
<evidence type="ECO:0000256" key="1">
    <source>
        <dbReference type="SAM" id="MobiDB-lite"/>
    </source>
</evidence>
<feature type="region of interest" description="Disordered" evidence="1">
    <location>
        <begin position="382"/>
        <end position="420"/>
    </location>
</feature>
<keyword evidence="6" id="KW-1185">Reference proteome</keyword>
<comment type="caution">
    <text evidence="5">The sequence shown here is derived from an EMBL/GenBank/DDBJ whole genome shotgun (WGS) entry which is preliminary data.</text>
</comment>
<feature type="transmembrane region" description="Helical" evidence="2">
    <location>
        <begin position="40"/>
        <end position="61"/>
    </location>
</feature>
<evidence type="ECO:0000259" key="4">
    <source>
        <dbReference type="Pfam" id="PF16041"/>
    </source>
</evidence>
<evidence type="ECO:0000313" key="6">
    <source>
        <dbReference type="Proteomes" id="UP001642540"/>
    </source>
</evidence>
<accession>A0ABP1R9A1</accession>
<name>A0ABP1R9A1_9HEXA</name>
<proteinExistence type="predicted"/>
<gene>
    <name evidence="5" type="ORF">ODALV1_LOCUS20165</name>
</gene>
<keyword evidence="2" id="KW-0472">Membrane</keyword>
<dbReference type="InterPro" id="IPR032008">
    <property type="entry name" value="APD1-4_N"/>
</dbReference>
<dbReference type="Pfam" id="PF16041">
    <property type="entry name" value="APD1-4_M"/>
    <property type="match status" value="1"/>
</dbReference>
<feature type="compositionally biased region" description="Low complexity" evidence="1">
    <location>
        <begin position="410"/>
        <end position="420"/>
    </location>
</feature>
<reference evidence="5 6" key="1">
    <citation type="submission" date="2024-08" db="EMBL/GenBank/DDBJ databases">
        <authorList>
            <person name="Cucini C."/>
            <person name="Frati F."/>
        </authorList>
    </citation>
    <scope>NUCLEOTIDE SEQUENCE [LARGE SCALE GENOMIC DNA]</scope>
</reference>
<feature type="compositionally biased region" description="Basic and acidic residues" evidence="1">
    <location>
        <begin position="336"/>
        <end position="346"/>
    </location>
</feature>
<organism evidence="5 6">
    <name type="scientific">Orchesella dallaii</name>
    <dbReference type="NCBI Taxonomy" id="48710"/>
    <lineage>
        <taxon>Eukaryota</taxon>
        <taxon>Metazoa</taxon>
        <taxon>Ecdysozoa</taxon>
        <taxon>Arthropoda</taxon>
        <taxon>Hexapoda</taxon>
        <taxon>Collembola</taxon>
        <taxon>Entomobryomorpha</taxon>
        <taxon>Entomobryoidea</taxon>
        <taxon>Orchesellidae</taxon>
        <taxon>Orchesellinae</taxon>
        <taxon>Orchesella</taxon>
    </lineage>
</organism>
<evidence type="ECO:0000256" key="2">
    <source>
        <dbReference type="SAM" id="Phobius"/>
    </source>
</evidence>
<feature type="compositionally biased region" description="Acidic residues" evidence="1">
    <location>
        <begin position="351"/>
        <end position="364"/>
    </location>
</feature>
<dbReference type="InterPro" id="IPR032010">
    <property type="entry name" value="APD1-4_M"/>
</dbReference>
<protein>
    <recommendedName>
        <fullName evidence="7">E3 ubiquitin-protein ligase APD1-4 middle domain-containing protein</fullName>
    </recommendedName>
</protein>
<evidence type="ECO:0000259" key="3">
    <source>
        <dbReference type="Pfam" id="PF16040"/>
    </source>
</evidence>
<dbReference type="Proteomes" id="UP001642540">
    <property type="component" value="Unassembled WGS sequence"/>
</dbReference>
<feature type="domain" description="E3 ubiquitin-protein ligase APD1-4 N-terminal" evidence="3">
    <location>
        <begin position="98"/>
        <end position="167"/>
    </location>
</feature>
<keyword evidence="2" id="KW-0812">Transmembrane</keyword>
<feature type="region of interest" description="Disordered" evidence="1">
    <location>
        <begin position="334"/>
        <end position="364"/>
    </location>
</feature>
<feature type="domain" description="E3 ubiquitin-protein ligase APD1-4 middle" evidence="4">
    <location>
        <begin position="479"/>
        <end position="584"/>
    </location>
</feature>
<dbReference type="PANTHER" id="PTHR39077">
    <property type="entry name" value="DUF4793 DOMAIN-CONTAINING PROTEIN"/>
    <property type="match status" value="1"/>
</dbReference>